<evidence type="ECO:0000256" key="3">
    <source>
        <dbReference type="ARBA" id="ARBA00022692"/>
    </source>
</evidence>
<dbReference type="GO" id="GO:0022857">
    <property type="term" value="F:transmembrane transporter activity"/>
    <property type="evidence" value="ECO:0007669"/>
    <property type="project" value="InterPro"/>
</dbReference>
<evidence type="ECO:0000256" key="6">
    <source>
        <dbReference type="SAM" id="Phobius"/>
    </source>
</evidence>
<dbReference type="InterPro" id="IPR020846">
    <property type="entry name" value="MFS_dom"/>
</dbReference>
<keyword evidence="5 6" id="KW-0472">Membrane</keyword>
<sequence length="383" mass="41967">MILSYYDRLAINIAMVPIEKELLLNPSQTGLLLSVFFISMSIMQPLGGWLSDKFGARTLIIISMLSWSVFTVMTGLAWSFVSLLIIRFLFGLGEGPYHPAGLVVIRENFPEGKRGRINAFFLSAQPLGGVVASLVATVMVVKLGWRWTFMSAGIFGILLALAFWLVLQPRETPKRNVSGNKLVKVPLRLVIKAESIWKIMSFKFLASVVNWGLMSWMPLYLVKEKGINLLATGGLIAIPYITGFLMYNLSGWILDKYMIGREKYLAAMGALVAAIFLYCMSQTTSIILLITFLTLTTIGISFIGTTLFTIIIKYAPKEVTGSVTGLVTLTTQVAGAVSPIVIGLIISLFNGSFDAAFWFLSISALCGMIIGLTINNNRGAVKS</sequence>
<comment type="caution">
    <text evidence="8">The sequence shown here is derived from an EMBL/GenBank/DDBJ whole genome shotgun (WGS) entry which is preliminary data.</text>
</comment>
<dbReference type="GO" id="GO:0005886">
    <property type="term" value="C:plasma membrane"/>
    <property type="evidence" value="ECO:0007669"/>
    <property type="project" value="UniProtKB-SubCell"/>
</dbReference>
<dbReference type="PATRIC" id="fig|263475.3.peg.1509"/>
<feature type="transmembrane region" description="Helical" evidence="6">
    <location>
        <begin position="227"/>
        <end position="252"/>
    </location>
</feature>
<feature type="transmembrane region" description="Helical" evidence="6">
    <location>
        <begin position="323"/>
        <end position="349"/>
    </location>
</feature>
<comment type="subcellular location">
    <subcellularLocation>
        <location evidence="1">Cell membrane</location>
        <topology evidence="1">Multi-pass membrane protein</topology>
    </subcellularLocation>
</comment>
<proteinExistence type="predicted"/>
<reference evidence="9" key="1">
    <citation type="submission" date="2015-08" db="EMBL/GenBank/DDBJ databases">
        <title>Fjat-10028 dsm 16317.</title>
        <authorList>
            <person name="Liu B."/>
            <person name="Wang J."/>
            <person name="Zhu Y."/>
            <person name="Liu G."/>
            <person name="Chen Q."/>
            <person name="Chen Z."/>
            <person name="Lan J."/>
            <person name="Che J."/>
            <person name="Ge C."/>
            <person name="Shi H."/>
            <person name="Pan Z."/>
            <person name="Liu X."/>
        </authorList>
    </citation>
    <scope>NUCLEOTIDE SEQUENCE [LARGE SCALE GENOMIC DNA]</scope>
    <source>
        <strain evidence="9">DSM 16317</strain>
    </source>
</reference>
<dbReference type="PANTHER" id="PTHR11662:SF399">
    <property type="entry name" value="FI19708P1-RELATED"/>
    <property type="match status" value="1"/>
</dbReference>
<evidence type="ECO:0000256" key="4">
    <source>
        <dbReference type="ARBA" id="ARBA00022989"/>
    </source>
</evidence>
<keyword evidence="3 6" id="KW-0812">Transmembrane</keyword>
<dbReference type="Proteomes" id="UP000036867">
    <property type="component" value="Unassembled WGS sequence"/>
</dbReference>
<keyword evidence="4 6" id="KW-1133">Transmembrane helix</keyword>
<feature type="transmembrane region" description="Helical" evidence="6">
    <location>
        <begin position="31"/>
        <end position="51"/>
    </location>
</feature>
<dbReference type="Gene3D" id="1.20.1250.20">
    <property type="entry name" value="MFS general substrate transporter like domains"/>
    <property type="match status" value="2"/>
</dbReference>
<evidence type="ECO:0000256" key="5">
    <source>
        <dbReference type="ARBA" id="ARBA00023136"/>
    </source>
</evidence>
<keyword evidence="2" id="KW-0813">Transport</keyword>
<evidence type="ECO:0000256" key="1">
    <source>
        <dbReference type="ARBA" id="ARBA00004651"/>
    </source>
</evidence>
<name>A0A0M0LPK6_9BACL</name>
<dbReference type="AlphaFoldDB" id="A0A0M0LPK6"/>
<feature type="transmembrane region" description="Helical" evidence="6">
    <location>
        <begin position="117"/>
        <end position="141"/>
    </location>
</feature>
<dbReference type="STRING" id="263475.AMD00_05450"/>
<feature type="transmembrane region" description="Helical" evidence="6">
    <location>
        <begin position="264"/>
        <end position="280"/>
    </location>
</feature>
<evidence type="ECO:0000313" key="9">
    <source>
        <dbReference type="Proteomes" id="UP000036867"/>
    </source>
</evidence>
<feature type="transmembrane region" description="Helical" evidence="6">
    <location>
        <begin position="202"/>
        <end position="221"/>
    </location>
</feature>
<evidence type="ECO:0000256" key="2">
    <source>
        <dbReference type="ARBA" id="ARBA00022448"/>
    </source>
</evidence>
<organism evidence="8 9">
    <name type="scientific">Viridibacillus arvi</name>
    <dbReference type="NCBI Taxonomy" id="263475"/>
    <lineage>
        <taxon>Bacteria</taxon>
        <taxon>Bacillati</taxon>
        <taxon>Bacillota</taxon>
        <taxon>Bacilli</taxon>
        <taxon>Bacillales</taxon>
        <taxon>Caryophanaceae</taxon>
        <taxon>Viridibacillus</taxon>
    </lineage>
</organism>
<protein>
    <recommendedName>
        <fullName evidence="7">Major facilitator superfamily (MFS) profile domain-containing protein</fullName>
    </recommendedName>
</protein>
<feature type="transmembrane region" description="Helical" evidence="6">
    <location>
        <begin position="355"/>
        <end position="374"/>
    </location>
</feature>
<dbReference type="EMBL" id="LILB01000001">
    <property type="protein sequence ID" value="KOO52663.1"/>
    <property type="molecule type" value="Genomic_DNA"/>
</dbReference>
<accession>A0A0M0LPK6</accession>
<dbReference type="SUPFAM" id="SSF103473">
    <property type="entry name" value="MFS general substrate transporter"/>
    <property type="match status" value="1"/>
</dbReference>
<dbReference type="PROSITE" id="PS50850">
    <property type="entry name" value="MFS"/>
    <property type="match status" value="1"/>
</dbReference>
<feature type="transmembrane region" description="Helical" evidence="6">
    <location>
        <begin position="58"/>
        <end position="78"/>
    </location>
</feature>
<keyword evidence="9" id="KW-1185">Reference proteome</keyword>
<dbReference type="Pfam" id="PF07690">
    <property type="entry name" value="MFS_1"/>
    <property type="match status" value="1"/>
</dbReference>
<dbReference type="PANTHER" id="PTHR11662">
    <property type="entry name" value="SOLUTE CARRIER FAMILY 17"/>
    <property type="match status" value="1"/>
</dbReference>
<dbReference type="InterPro" id="IPR050382">
    <property type="entry name" value="MFS_Na/Anion_cotransporter"/>
</dbReference>
<dbReference type="InterPro" id="IPR036259">
    <property type="entry name" value="MFS_trans_sf"/>
</dbReference>
<dbReference type="CDD" id="cd17319">
    <property type="entry name" value="MFS_ExuT_GudP_like"/>
    <property type="match status" value="1"/>
</dbReference>
<gene>
    <name evidence="8" type="ORF">AMD00_05450</name>
</gene>
<feature type="transmembrane region" description="Helical" evidence="6">
    <location>
        <begin position="147"/>
        <end position="167"/>
    </location>
</feature>
<evidence type="ECO:0000313" key="8">
    <source>
        <dbReference type="EMBL" id="KOO52663.1"/>
    </source>
</evidence>
<dbReference type="InterPro" id="IPR011701">
    <property type="entry name" value="MFS"/>
</dbReference>
<evidence type="ECO:0000259" key="7">
    <source>
        <dbReference type="PROSITE" id="PS50850"/>
    </source>
</evidence>
<feature type="transmembrane region" description="Helical" evidence="6">
    <location>
        <begin position="286"/>
        <end position="311"/>
    </location>
</feature>
<feature type="domain" description="Major facilitator superfamily (MFS) profile" evidence="7">
    <location>
        <begin position="1"/>
        <end position="379"/>
    </location>
</feature>